<keyword evidence="3" id="KW-0547">Nucleotide-binding</keyword>
<dbReference type="GO" id="GO:0005524">
    <property type="term" value="F:ATP binding"/>
    <property type="evidence" value="ECO:0007669"/>
    <property type="project" value="UniProtKB-KW"/>
</dbReference>
<dbReference type="InterPro" id="IPR011009">
    <property type="entry name" value="Kinase-like_dom_sf"/>
</dbReference>
<keyword evidence="4 8" id="KW-0418">Kinase</keyword>
<dbReference type="Gene3D" id="1.10.510.10">
    <property type="entry name" value="Transferase(Phosphotransferase) domain 1"/>
    <property type="match status" value="1"/>
</dbReference>
<dbReference type="Pfam" id="PF00069">
    <property type="entry name" value="Pkinase"/>
    <property type="match status" value="1"/>
</dbReference>
<dbReference type="PROSITE" id="PS00108">
    <property type="entry name" value="PROTEIN_KINASE_ST"/>
    <property type="match status" value="1"/>
</dbReference>
<evidence type="ECO:0000256" key="2">
    <source>
        <dbReference type="ARBA" id="ARBA00022679"/>
    </source>
</evidence>
<dbReference type="KEGG" id="amuc:Pan181_42210"/>
<dbReference type="Gene3D" id="3.30.200.20">
    <property type="entry name" value="Phosphorylase Kinase, domain 1"/>
    <property type="match status" value="1"/>
</dbReference>
<keyword evidence="9" id="KW-1185">Reference proteome</keyword>
<evidence type="ECO:0000256" key="1">
    <source>
        <dbReference type="ARBA" id="ARBA00022527"/>
    </source>
</evidence>
<keyword evidence="2 8" id="KW-0808">Transferase</keyword>
<dbReference type="Proteomes" id="UP000315750">
    <property type="component" value="Chromosome"/>
</dbReference>
<evidence type="ECO:0000256" key="4">
    <source>
        <dbReference type="ARBA" id="ARBA00022777"/>
    </source>
</evidence>
<keyword evidence="5" id="KW-0067">ATP-binding</keyword>
<keyword evidence="1" id="KW-0723">Serine/threonine-protein kinase</keyword>
<dbReference type="EMBL" id="CP036278">
    <property type="protein sequence ID" value="QDU57996.1"/>
    <property type="molecule type" value="Genomic_DNA"/>
</dbReference>
<feature type="region of interest" description="Disordered" evidence="6">
    <location>
        <begin position="1"/>
        <end position="22"/>
    </location>
</feature>
<name>A0A518ATG1_9BACT</name>
<evidence type="ECO:0000256" key="6">
    <source>
        <dbReference type="SAM" id="MobiDB-lite"/>
    </source>
</evidence>
<evidence type="ECO:0000313" key="9">
    <source>
        <dbReference type="Proteomes" id="UP000315750"/>
    </source>
</evidence>
<evidence type="ECO:0000259" key="7">
    <source>
        <dbReference type="PROSITE" id="PS50011"/>
    </source>
</evidence>
<dbReference type="EC" id="2.7.11.1" evidence="8"/>
<dbReference type="SMART" id="SM00220">
    <property type="entry name" value="S_TKc"/>
    <property type="match status" value="1"/>
</dbReference>
<dbReference type="RefSeq" id="WP_145249493.1">
    <property type="nucleotide sequence ID" value="NZ_CP036278.1"/>
</dbReference>
<dbReference type="PROSITE" id="PS50011">
    <property type="entry name" value="PROTEIN_KINASE_DOM"/>
    <property type="match status" value="1"/>
</dbReference>
<proteinExistence type="predicted"/>
<evidence type="ECO:0000256" key="5">
    <source>
        <dbReference type="ARBA" id="ARBA00022840"/>
    </source>
</evidence>
<gene>
    <name evidence="8" type="primary">prkC_9</name>
    <name evidence="8" type="ORF">Pan181_42210</name>
</gene>
<reference evidence="8 9" key="1">
    <citation type="submission" date="2019-02" db="EMBL/GenBank/DDBJ databases">
        <title>Deep-cultivation of Planctomycetes and their phenomic and genomic characterization uncovers novel biology.</title>
        <authorList>
            <person name="Wiegand S."/>
            <person name="Jogler M."/>
            <person name="Boedeker C."/>
            <person name="Pinto D."/>
            <person name="Vollmers J."/>
            <person name="Rivas-Marin E."/>
            <person name="Kohn T."/>
            <person name="Peeters S.H."/>
            <person name="Heuer A."/>
            <person name="Rast P."/>
            <person name="Oberbeckmann S."/>
            <person name="Bunk B."/>
            <person name="Jeske O."/>
            <person name="Meyerdierks A."/>
            <person name="Storesund J.E."/>
            <person name="Kallscheuer N."/>
            <person name="Luecker S."/>
            <person name="Lage O.M."/>
            <person name="Pohl T."/>
            <person name="Merkel B.J."/>
            <person name="Hornburger P."/>
            <person name="Mueller R.-W."/>
            <person name="Bruemmer F."/>
            <person name="Labrenz M."/>
            <person name="Spormann A.M."/>
            <person name="Op den Camp H."/>
            <person name="Overmann J."/>
            <person name="Amann R."/>
            <person name="Jetten M.S.M."/>
            <person name="Mascher T."/>
            <person name="Medema M.H."/>
            <person name="Devos D.P."/>
            <person name="Kaster A.-K."/>
            <person name="Ovreas L."/>
            <person name="Rohde M."/>
            <person name="Galperin M.Y."/>
            <person name="Jogler C."/>
        </authorList>
    </citation>
    <scope>NUCLEOTIDE SEQUENCE [LARGE SCALE GENOMIC DNA]</scope>
    <source>
        <strain evidence="8 9">Pan181</strain>
    </source>
</reference>
<evidence type="ECO:0000256" key="3">
    <source>
        <dbReference type="ARBA" id="ARBA00022741"/>
    </source>
</evidence>
<organism evidence="8 9">
    <name type="scientific">Aeoliella mucimassa</name>
    <dbReference type="NCBI Taxonomy" id="2527972"/>
    <lineage>
        <taxon>Bacteria</taxon>
        <taxon>Pseudomonadati</taxon>
        <taxon>Planctomycetota</taxon>
        <taxon>Planctomycetia</taxon>
        <taxon>Pirellulales</taxon>
        <taxon>Lacipirellulaceae</taxon>
        <taxon>Aeoliella</taxon>
    </lineage>
</organism>
<sequence length="308" mass="34455">MPTTSMSPRPVKIVSDDTAPPRRKMIGRAGPWQLVRLIAETNLARLYTARPAEADEALPASYMVKMLRKEWWRDEVAVELFRREVWVGSRVSHPHVVPVLSANVRQPPFYAAMPMLEGETLRQRLDRQWQPSLSEALWLVRQMAEGLSAIDRATGMVHGDVKPDNVMVAPTGHVTLIDLGFARRPGDDHGRLADSLMGSLAYIAPEVVTSAFATGISSDQYSLGIVMYELLSGRTPFTSNDPGELIALHRGQKPPCIRSLRPDLPKPVASLVHTLLAKDPIRRSLTYRELIERLVRLEIEMFVPARST</sequence>
<protein>
    <submittedName>
        <fullName evidence="8">Serine/threonine-protein kinase PrkC</fullName>
        <ecNumber evidence="8">2.7.11.1</ecNumber>
    </submittedName>
</protein>
<dbReference type="OrthoDB" id="9801841at2"/>
<dbReference type="CDD" id="cd14014">
    <property type="entry name" value="STKc_PknB_like"/>
    <property type="match status" value="1"/>
</dbReference>
<accession>A0A518ATG1</accession>
<evidence type="ECO:0000313" key="8">
    <source>
        <dbReference type="EMBL" id="QDU57996.1"/>
    </source>
</evidence>
<feature type="domain" description="Protein kinase" evidence="7">
    <location>
        <begin position="32"/>
        <end position="303"/>
    </location>
</feature>
<dbReference type="InterPro" id="IPR008271">
    <property type="entry name" value="Ser/Thr_kinase_AS"/>
</dbReference>
<dbReference type="AlphaFoldDB" id="A0A518ATG1"/>
<dbReference type="InterPro" id="IPR000719">
    <property type="entry name" value="Prot_kinase_dom"/>
</dbReference>
<dbReference type="GO" id="GO:0004674">
    <property type="term" value="F:protein serine/threonine kinase activity"/>
    <property type="evidence" value="ECO:0007669"/>
    <property type="project" value="UniProtKB-KW"/>
</dbReference>
<dbReference type="SUPFAM" id="SSF56112">
    <property type="entry name" value="Protein kinase-like (PK-like)"/>
    <property type="match status" value="1"/>
</dbReference>
<dbReference type="PANTHER" id="PTHR24351">
    <property type="entry name" value="RIBOSOMAL PROTEIN S6 KINASE"/>
    <property type="match status" value="1"/>
</dbReference>